<protein>
    <submittedName>
        <fullName evidence="1">Uncharacterized protein</fullName>
    </submittedName>
</protein>
<dbReference type="AlphaFoldDB" id="A0A378LRR4"/>
<evidence type="ECO:0000313" key="2">
    <source>
        <dbReference type="Proteomes" id="UP000255297"/>
    </source>
</evidence>
<dbReference type="Proteomes" id="UP000255297">
    <property type="component" value="Unassembled WGS sequence"/>
</dbReference>
<name>A0A378LRR4_9GAMM</name>
<organism evidence="1 2">
    <name type="scientific">Legionella wadsworthii</name>
    <dbReference type="NCBI Taxonomy" id="28088"/>
    <lineage>
        <taxon>Bacteria</taxon>
        <taxon>Pseudomonadati</taxon>
        <taxon>Pseudomonadota</taxon>
        <taxon>Gammaproteobacteria</taxon>
        <taxon>Legionellales</taxon>
        <taxon>Legionellaceae</taxon>
        <taxon>Legionella</taxon>
    </lineage>
</organism>
<sequence>MIIKKKFYFKSILKGALGGVQMKKLIIGFCFIGTAYGYGYAPNTINVSVSTNDPTAAGIGYAVNGKKIGGAGKSYLGKGPSNSTYRFGYRKNSASGRDIFCGTHKLTKDSTVFLISKGNKCRSVVR</sequence>
<dbReference type="RefSeq" id="WP_242601851.1">
    <property type="nucleotide sequence ID" value="NZ_CAAAIS010000001.1"/>
</dbReference>
<proteinExistence type="predicted"/>
<accession>A0A378LRR4</accession>
<reference evidence="1 2" key="1">
    <citation type="submission" date="2018-06" db="EMBL/GenBank/DDBJ databases">
        <authorList>
            <consortium name="Pathogen Informatics"/>
            <person name="Doyle S."/>
        </authorList>
    </citation>
    <scope>NUCLEOTIDE SEQUENCE [LARGE SCALE GENOMIC DNA]</scope>
    <source>
        <strain evidence="1 2">NCTC11532</strain>
    </source>
</reference>
<keyword evidence="2" id="KW-1185">Reference proteome</keyword>
<dbReference type="STRING" id="1122170.GCA_000701265_00662"/>
<evidence type="ECO:0000313" key="1">
    <source>
        <dbReference type="EMBL" id="STY29626.1"/>
    </source>
</evidence>
<gene>
    <name evidence="1" type="ORF">NCTC11532_01824</name>
</gene>
<dbReference type="EMBL" id="UGPB01000001">
    <property type="protein sequence ID" value="STY29626.1"/>
    <property type="molecule type" value="Genomic_DNA"/>
</dbReference>